<reference evidence="2 3" key="1">
    <citation type="submission" date="2011-02" db="EMBL/GenBank/DDBJ databases">
        <authorList>
            <person name="Muzny D."/>
            <person name="Qin X."/>
            <person name="Deng J."/>
            <person name="Jiang H."/>
            <person name="Liu Y."/>
            <person name="Qu J."/>
            <person name="Song X.-Z."/>
            <person name="Zhang L."/>
            <person name="Thornton R."/>
            <person name="Coyle M."/>
            <person name="Francisco L."/>
            <person name="Jackson L."/>
            <person name="Javaid M."/>
            <person name="Korchina V."/>
            <person name="Kovar C."/>
            <person name="Mata R."/>
            <person name="Mathew T."/>
            <person name="Ngo R."/>
            <person name="Nguyen L."/>
            <person name="Nguyen N."/>
            <person name="Okwuonu G."/>
            <person name="Ongeri F."/>
            <person name="Pham C."/>
            <person name="Simmons D."/>
            <person name="Wilczek-Boney K."/>
            <person name="Hale W."/>
            <person name="Jakkamsetti A."/>
            <person name="Pham P."/>
            <person name="Ruth R."/>
            <person name="San Lucas F."/>
            <person name="Warren J."/>
            <person name="Zhang J."/>
            <person name="Zhao Z."/>
            <person name="Zhou C."/>
            <person name="Zhu D."/>
            <person name="Lee S."/>
            <person name="Bess C."/>
            <person name="Blankenburg K."/>
            <person name="Forbes L."/>
            <person name="Fu Q."/>
            <person name="Gubbala S."/>
            <person name="Hirani K."/>
            <person name="Jayaseelan J.C."/>
            <person name="Lara F."/>
            <person name="Munidasa M."/>
            <person name="Palculict T."/>
            <person name="Patil S."/>
            <person name="Pu L.-L."/>
            <person name="Saada N."/>
            <person name="Tang L."/>
            <person name="Weissenberger G."/>
            <person name="Zhu Y."/>
            <person name="Hemphill L."/>
            <person name="Shang Y."/>
            <person name="Youmans B."/>
            <person name="Ayvaz T."/>
            <person name="Ross M."/>
            <person name="Santibanez J."/>
            <person name="Aqrawi P."/>
            <person name="Gross S."/>
            <person name="Joshi V."/>
            <person name="Fowler G."/>
            <person name="Nazareth L."/>
            <person name="Reid J."/>
            <person name="Worley K."/>
            <person name="Petrosino J."/>
            <person name="Highlander S."/>
            <person name="Gibbs R."/>
        </authorList>
    </citation>
    <scope>NUCLEOTIDE SEQUENCE [LARGE SCALE GENOMIC DNA]</scope>
    <source>
        <strain evidence="2 3">ATCC BAA-1200</strain>
    </source>
</reference>
<dbReference type="Proteomes" id="UP000004105">
    <property type="component" value="Unassembled WGS sequence"/>
</dbReference>
<protein>
    <submittedName>
        <fullName evidence="2">Uncharacterized protein</fullName>
    </submittedName>
</protein>
<evidence type="ECO:0000313" key="3">
    <source>
        <dbReference type="Proteomes" id="UP000004105"/>
    </source>
</evidence>
<sequence>MLSFADAGYGKRRPSENGAGLFSDGLRIIGASNAFLKTQKNAKRPSENAAHPCQKQAFAA</sequence>
<gene>
    <name evidence="2" type="ORF">HMPREF9123_1276</name>
</gene>
<proteinExistence type="predicted"/>
<dbReference type="HOGENOM" id="CLU_2936790_0_0_4"/>
<feature type="region of interest" description="Disordered" evidence="1">
    <location>
        <begin position="39"/>
        <end position="60"/>
    </location>
</feature>
<comment type="caution">
    <text evidence="2">The sequence shown here is derived from an EMBL/GenBank/DDBJ whole genome shotgun (WGS) entry which is preliminary data.</text>
</comment>
<accession>F2BC21</accession>
<organism evidence="2 3">
    <name type="scientific">Neisseria bacilliformis ATCC BAA-1200</name>
    <dbReference type="NCBI Taxonomy" id="888742"/>
    <lineage>
        <taxon>Bacteria</taxon>
        <taxon>Pseudomonadati</taxon>
        <taxon>Pseudomonadota</taxon>
        <taxon>Betaproteobacteria</taxon>
        <taxon>Neisseriales</taxon>
        <taxon>Neisseriaceae</taxon>
        <taxon>Neisseria</taxon>
    </lineage>
</organism>
<keyword evidence="3" id="KW-1185">Reference proteome</keyword>
<dbReference type="EMBL" id="AFAY01000026">
    <property type="protein sequence ID" value="EGF11011.1"/>
    <property type="molecule type" value="Genomic_DNA"/>
</dbReference>
<feature type="region of interest" description="Disordered" evidence="1">
    <location>
        <begin position="1"/>
        <end position="22"/>
    </location>
</feature>
<evidence type="ECO:0000256" key="1">
    <source>
        <dbReference type="SAM" id="MobiDB-lite"/>
    </source>
</evidence>
<dbReference type="AlphaFoldDB" id="F2BC21"/>
<evidence type="ECO:0000313" key="2">
    <source>
        <dbReference type="EMBL" id="EGF11011.1"/>
    </source>
</evidence>
<name>F2BC21_9NEIS</name>